<reference evidence="5 6" key="1">
    <citation type="submission" date="2019-04" db="EMBL/GenBank/DDBJ databases">
        <title>Annotation for the trematode Fasciola gigantica.</title>
        <authorList>
            <person name="Choi Y.-J."/>
        </authorList>
    </citation>
    <scope>NUCLEOTIDE SEQUENCE [LARGE SCALE GENOMIC DNA]</scope>
    <source>
        <strain evidence="5">Uganda_cow_1</strain>
    </source>
</reference>
<evidence type="ECO:0000259" key="4">
    <source>
        <dbReference type="Pfam" id="PF11938"/>
    </source>
</evidence>
<gene>
    <name evidence="5" type="ORF">FGIG_06966</name>
</gene>
<keyword evidence="2 3" id="KW-0732">Signal</keyword>
<feature type="chain" id="PRO_5021252887" evidence="3">
    <location>
        <begin position="21"/>
        <end position="127"/>
    </location>
</feature>
<evidence type="ECO:0000256" key="2">
    <source>
        <dbReference type="ARBA" id="ARBA00022729"/>
    </source>
</evidence>
<sequence length="127" mass="14696">MLRFMRLMLAVCFMFHSIISAVNHEVVLPTKCEACRVLVHELLLRLNETHSSDTIKLGSQGNSFRKIKYDRSELRFIEVFSEPPLCNRMLNYKLHKERKGCSRFDKTVPETQKSLSSLAEKGVKVIP</sequence>
<dbReference type="PANTHER" id="PTHR15382:SF8">
    <property type="entry name" value="CANOPY B"/>
    <property type="match status" value="1"/>
</dbReference>
<evidence type="ECO:0000313" key="5">
    <source>
        <dbReference type="EMBL" id="TPP57331.1"/>
    </source>
</evidence>
<dbReference type="AlphaFoldDB" id="A0A504Y9S0"/>
<dbReference type="Pfam" id="PF11938">
    <property type="entry name" value="DUF3456"/>
    <property type="match status" value="1"/>
</dbReference>
<dbReference type="OrthoDB" id="6020060at2759"/>
<proteinExistence type="inferred from homology"/>
<dbReference type="EMBL" id="SUNJ01013354">
    <property type="protein sequence ID" value="TPP57331.1"/>
    <property type="molecule type" value="Genomic_DNA"/>
</dbReference>
<protein>
    <submittedName>
        <fullName evidence="5">Ctg4a</fullName>
    </submittedName>
</protein>
<evidence type="ECO:0000256" key="1">
    <source>
        <dbReference type="ARBA" id="ARBA00007285"/>
    </source>
</evidence>
<dbReference type="STRING" id="46835.A0A504Y9S0"/>
<accession>A0A504Y9S0</accession>
<comment type="caution">
    <text evidence="5">The sequence shown here is derived from an EMBL/GenBank/DDBJ whole genome shotgun (WGS) entry which is preliminary data.</text>
</comment>
<keyword evidence="6" id="KW-1185">Reference proteome</keyword>
<dbReference type="Proteomes" id="UP000316759">
    <property type="component" value="Unassembled WGS sequence"/>
</dbReference>
<comment type="similarity">
    <text evidence="1">Belongs to the canopy family.</text>
</comment>
<feature type="signal peptide" evidence="3">
    <location>
        <begin position="1"/>
        <end position="20"/>
    </location>
</feature>
<organism evidence="5 6">
    <name type="scientific">Fasciola gigantica</name>
    <name type="common">Giant liver fluke</name>
    <dbReference type="NCBI Taxonomy" id="46835"/>
    <lineage>
        <taxon>Eukaryota</taxon>
        <taxon>Metazoa</taxon>
        <taxon>Spiralia</taxon>
        <taxon>Lophotrochozoa</taxon>
        <taxon>Platyhelminthes</taxon>
        <taxon>Trematoda</taxon>
        <taxon>Digenea</taxon>
        <taxon>Plagiorchiida</taxon>
        <taxon>Echinostomata</taxon>
        <taxon>Echinostomatoidea</taxon>
        <taxon>Fasciolidae</taxon>
        <taxon>Fasciola</taxon>
    </lineage>
</organism>
<dbReference type="InterPro" id="IPR021852">
    <property type="entry name" value="DUF3456"/>
</dbReference>
<feature type="domain" description="DUF3456" evidence="4">
    <location>
        <begin position="31"/>
        <end position="115"/>
    </location>
</feature>
<name>A0A504Y9S0_FASGI</name>
<evidence type="ECO:0000256" key="3">
    <source>
        <dbReference type="SAM" id="SignalP"/>
    </source>
</evidence>
<evidence type="ECO:0000313" key="6">
    <source>
        <dbReference type="Proteomes" id="UP000316759"/>
    </source>
</evidence>
<dbReference type="PANTHER" id="PTHR15382">
    <property type="entry name" value="CTG4A-RELATED"/>
    <property type="match status" value="1"/>
</dbReference>